<dbReference type="HOGENOM" id="CLU_538834_0_0_1"/>
<dbReference type="KEGG" id="ure:UREG_04190"/>
<feature type="coiled-coil region" evidence="1">
    <location>
        <begin position="241"/>
        <end position="324"/>
    </location>
</feature>
<sequence>MDRLPSDGGGKSGQNGRSSSHSRPDPSKHQLRYLRSTCREVRSRYIRPLNRIFKSKLSTGSRLGKEKHSIREQKISWPLPRETLAASLNNEAVRLNFPCANSQRSLISLEPFPDLVSFADRTSAISELDLTDNAQTHQEHELDDVTQNPDTVKVSDADLNKGKCPVLRRKRVFSGNPMASSSRSPLGASGDSHSEALVEPAICPAETVNPADGTISRDTEGPITSLEEVEALVSRAEQKCTNDLQLLKAELEGEIQNIRKEKERLVEEIKVWRFVSDQLAGEISRLKPRCESLQELNDCQKSEREALKKEIKDIKATLVRYGLELGPVSGGSQDLTGGMVLNPSDHEVSQNSTKDLVPTVADTRSARGNLLGLEQRNLDKFRLAKELRSAADRIIGLEAEIELYKKHDFMIRAQNRNVEREKDALREDLLHVKSVAEEAAARLNLAQQHIEKLSSATVIPYCQDFHYVHDISGFLEKWAPVKLKLAQKLGSCRGRMQYHFAVEGES</sequence>
<dbReference type="GeneID" id="8437203"/>
<reference evidence="4" key="1">
    <citation type="journal article" date="2009" name="Genome Res.">
        <title>Comparative genomic analyses of the human fungal pathogens Coccidioides and their relatives.</title>
        <authorList>
            <person name="Sharpton T.J."/>
            <person name="Stajich J.E."/>
            <person name="Rounsley S.D."/>
            <person name="Gardner M.J."/>
            <person name="Wortman J.R."/>
            <person name="Jordar V.S."/>
            <person name="Maiti R."/>
            <person name="Kodira C.D."/>
            <person name="Neafsey D.E."/>
            <person name="Zeng Q."/>
            <person name="Hung C.-Y."/>
            <person name="McMahan C."/>
            <person name="Muszewska A."/>
            <person name="Grynberg M."/>
            <person name="Mandel M.A."/>
            <person name="Kellner E.M."/>
            <person name="Barker B.M."/>
            <person name="Galgiani J.N."/>
            <person name="Orbach M.J."/>
            <person name="Kirkland T.N."/>
            <person name="Cole G.T."/>
            <person name="Henn M.R."/>
            <person name="Birren B.W."/>
            <person name="Taylor J.W."/>
        </authorList>
    </citation>
    <scope>NUCLEOTIDE SEQUENCE [LARGE SCALE GENOMIC DNA]</scope>
    <source>
        <strain evidence="4">UAMH 1704</strain>
    </source>
</reference>
<dbReference type="RefSeq" id="XP_002544673.1">
    <property type="nucleotide sequence ID" value="XM_002544627.1"/>
</dbReference>
<gene>
    <name evidence="3" type="ORF">UREG_04190</name>
</gene>
<organism evidence="3 4">
    <name type="scientific">Uncinocarpus reesii (strain UAMH 1704)</name>
    <dbReference type="NCBI Taxonomy" id="336963"/>
    <lineage>
        <taxon>Eukaryota</taxon>
        <taxon>Fungi</taxon>
        <taxon>Dikarya</taxon>
        <taxon>Ascomycota</taxon>
        <taxon>Pezizomycotina</taxon>
        <taxon>Eurotiomycetes</taxon>
        <taxon>Eurotiomycetidae</taxon>
        <taxon>Onygenales</taxon>
        <taxon>Onygenaceae</taxon>
        <taxon>Uncinocarpus</taxon>
    </lineage>
</organism>
<accession>C4JMY2</accession>
<evidence type="ECO:0000256" key="1">
    <source>
        <dbReference type="SAM" id="Coils"/>
    </source>
</evidence>
<evidence type="ECO:0000256" key="2">
    <source>
        <dbReference type="SAM" id="MobiDB-lite"/>
    </source>
</evidence>
<dbReference type="InParanoid" id="C4JMY2"/>
<dbReference type="VEuPathDB" id="FungiDB:UREG_04190"/>
<dbReference type="OrthoDB" id="10673525at2759"/>
<dbReference type="EMBL" id="CH476616">
    <property type="protein sequence ID" value="EEP79344.1"/>
    <property type="molecule type" value="Genomic_DNA"/>
</dbReference>
<keyword evidence="4" id="KW-1185">Reference proteome</keyword>
<dbReference type="AlphaFoldDB" id="C4JMY2"/>
<feature type="region of interest" description="Disordered" evidence="2">
    <location>
        <begin position="1"/>
        <end position="29"/>
    </location>
</feature>
<evidence type="ECO:0000313" key="4">
    <source>
        <dbReference type="Proteomes" id="UP000002058"/>
    </source>
</evidence>
<proteinExistence type="predicted"/>
<name>C4JMY2_UNCRE</name>
<evidence type="ECO:0000313" key="3">
    <source>
        <dbReference type="EMBL" id="EEP79344.1"/>
    </source>
</evidence>
<keyword evidence="1" id="KW-0175">Coiled coil</keyword>
<dbReference type="Proteomes" id="UP000002058">
    <property type="component" value="Unassembled WGS sequence"/>
</dbReference>
<protein>
    <submittedName>
        <fullName evidence="3">Uncharacterized protein</fullName>
    </submittedName>
</protein>
<feature type="region of interest" description="Disordered" evidence="2">
    <location>
        <begin position="174"/>
        <end position="195"/>
    </location>
</feature>